<dbReference type="GO" id="GO:0000049">
    <property type="term" value="F:tRNA binding"/>
    <property type="evidence" value="ECO:0007669"/>
    <property type="project" value="UniProtKB-UniRule"/>
</dbReference>
<dbReference type="FunCoup" id="E8MY88">
    <property type="interactions" value="210"/>
</dbReference>
<dbReference type="InParanoid" id="E8MY88"/>
<comment type="subunit">
    <text evidence="7">Consists of a catalytic RNA component (M1 or rnpB) and a protein subunit.</text>
</comment>
<protein>
    <recommendedName>
        <fullName evidence="7 8">Ribonuclease P protein component</fullName>
        <shortName evidence="7">RNase P protein</shortName>
        <shortName evidence="7">RNaseP protein</shortName>
        <ecNumber evidence="7 8">3.1.26.5</ecNumber>
    </recommendedName>
    <alternativeName>
        <fullName evidence="7">Protein C5</fullName>
    </alternativeName>
</protein>
<comment type="function">
    <text evidence="1 7">RNaseP catalyzes the removal of the 5'-leader sequence from pre-tRNA to produce the mature 5'-terminus. It can also cleave other RNA substrates such as 4.5S RNA. The protein component plays an auxiliary but essential role in vivo by binding to the 5'-leader sequence and broadening the substrate specificity of the ribozyme.</text>
</comment>
<keyword evidence="4 7" id="KW-0255">Endonuclease</keyword>
<keyword evidence="3 7" id="KW-0540">Nuclease</keyword>
<dbReference type="InterPro" id="IPR020568">
    <property type="entry name" value="Ribosomal_Su5_D2-typ_SF"/>
</dbReference>
<dbReference type="PANTHER" id="PTHR33992">
    <property type="entry name" value="RIBONUCLEASE P PROTEIN COMPONENT"/>
    <property type="match status" value="1"/>
</dbReference>
<evidence type="ECO:0000256" key="3">
    <source>
        <dbReference type="ARBA" id="ARBA00022722"/>
    </source>
</evidence>
<evidence type="ECO:0000313" key="10">
    <source>
        <dbReference type="Proteomes" id="UP000008922"/>
    </source>
</evidence>
<reference evidence="9 10" key="1">
    <citation type="submission" date="2010-12" db="EMBL/GenBank/DDBJ databases">
        <title>Whole genome sequence of Anaerolinea thermophila UNI-1.</title>
        <authorList>
            <person name="Narita-Yamada S."/>
            <person name="Kishi E."/>
            <person name="Watanabe Y."/>
            <person name="Takasaki K."/>
            <person name="Ankai A."/>
            <person name="Oguchi A."/>
            <person name="Fukui S."/>
            <person name="Takahashi M."/>
            <person name="Yashiro I."/>
            <person name="Hosoyama A."/>
            <person name="Sekiguchi Y."/>
            <person name="Hanada S."/>
            <person name="Fujita N."/>
        </authorList>
    </citation>
    <scope>NUCLEOTIDE SEQUENCE [LARGE SCALE GENOMIC DNA]</scope>
    <source>
        <strain evidence="10">DSM 14523 / JCM 11388 / NBRC 100420 / UNI-1</strain>
    </source>
</reference>
<dbReference type="PANTHER" id="PTHR33992:SF1">
    <property type="entry name" value="RIBONUCLEASE P PROTEIN COMPONENT"/>
    <property type="match status" value="1"/>
</dbReference>
<comment type="similarity">
    <text evidence="7">Belongs to the RnpA family.</text>
</comment>
<dbReference type="AlphaFoldDB" id="E8MY88"/>
<dbReference type="SUPFAM" id="SSF54211">
    <property type="entry name" value="Ribosomal protein S5 domain 2-like"/>
    <property type="match status" value="1"/>
</dbReference>
<keyword evidence="2 7" id="KW-0819">tRNA processing</keyword>
<dbReference type="Proteomes" id="UP000008922">
    <property type="component" value="Chromosome"/>
</dbReference>
<evidence type="ECO:0000256" key="5">
    <source>
        <dbReference type="ARBA" id="ARBA00022801"/>
    </source>
</evidence>
<evidence type="ECO:0000256" key="7">
    <source>
        <dbReference type="HAMAP-Rule" id="MF_00227"/>
    </source>
</evidence>
<dbReference type="eggNOG" id="COG0594">
    <property type="taxonomic scope" value="Bacteria"/>
</dbReference>
<sequence length="122" mass="13966">MKRRFRLRHRSDFERVRRAGKTIPHPLVLFVVAPNSLDTVRIGVVAGRVVGSAVQRNRAKRWLRACLQEFLPALPPGWDVVAFARRPIIEAGFWKTRAAVEESLKRAGLLPVNGKYERRLSE</sequence>
<dbReference type="EMBL" id="AP012029">
    <property type="protein sequence ID" value="BAJ64319.1"/>
    <property type="molecule type" value="Genomic_DNA"/>
</dbReference>
<dbReference type="GO" id="GO:0001682">
    <property type="term" value="P:tRNA 5'-leader removal"/>
    <property type="evidence" value="ECO:0007669"/>
    <property type="project" value="UniProtKB-UniRule"/>
</dbReference>
<evidence type="ECO:0000256" key="1">
    <source>
        <dbReference type="ARBA" id="ARBA00002663"/>
    </source>
</evidence>
<dbReference type="InterPro" id="IPR014721">
    <property type="entry name" value="Ribsml_uS5_D2-typ_fold_subgr"/>
</dbReference>
<dbReference type="InterPro" id="IPR020539">
    <property type="entry name" value="RNase_P_CS"/>
</dbReference>
<evidence type="ECO:0000256" key="2">
    <source>
        <dbReference type="ARBA" id="ARBA00022694"/>
    </source>
</evidence>
<dbReference type="GO" id="GO:0004526">
    <property type="term" value="F:ribonuclease P activity"/>
    <property type="evidence" value="ECO:0007669"/>
    <property type="project" value="UniProtKB-UniRule"/>
</dbReference>
<gene>
    <name evidence="7 9" type="primary">rnpA</name>
    <name evidence="9" type="ordered locus">ANT_22930</name>
</gene>
<dbReference type="GO" id="GO:0030677">
    <property type="term" value="C:ribonuclease P complex"/>
    <property type="evidence" value="ECO:0007669"/>
    <property type="project" value="TreeGrafter"/>
</dbReference>
<dbReference type="NCBIfam" id="TIGR00188">
    <property type="entry name" value="rnpA"/>
    <property type="match status" value="1"/>
</dbReference>
<evidence type="ECO:0000256" key="4">
    <source>
        <dbReference type="ARBA" id="ARBA00022759"/>
    </source>
</evidence>
<name>E8MY88_ANATU</name>
<evidence type="ECO:0000256" key="6">
    <source>
        <dbReference type="ARBA" id="ARBA00022884"/>
    </source>
</evidence>
<dbReference type="InterPro" id="IPR000100">
    <property type="entry name" value="RNase_P"/>
</dbReference>
<dbReference type="OrthoDB" id="166028at2"/>
<dbReference type="GO" id="GO:0042781">
    <property type="term" value="F:3'-tRNA processing endoribonuclease activity"/>
    <property type="evidence" value="ECO:0007669"/>
    <property type="project" value="TreeGrafter"/>
</dbReference>
<evidence type="ECO:0000256" key="8">
    <source>
        <dbReference type="NCBIfam" id="TIGR00188"/>
    </source>
</evidence>
<dbReference type="Pfam" id="PF00825">
    <property type="entry name" value="Ribonuclease_P"/>
    <property type="match status" value="1"/>
</dbReference>
<accession>E8MY88</accession>
<dbReference type="EC" id="3.1.26.5" evidence="7 8"/>
<organism evidence="9 10">
    <name type="scientific">Anaerolinea thermophila (strain DSM 14523 / JCM 11388 / NBRC 100420 / UNI-1)</name>
    <dbReference type="NCBI Taxonomy" id="926569"/>
    <lineage>
        <taxon>Bacteria</taxon>
        <taxon>Bacillati</taxon>
        <taxon>Chloroflexota</taxon>
        <taxon>Anaerolineae</taxon>
        <taxon>Anaerolineales</taxon>
        <taxon>Anaerolineaceae</taxon>
        <taxon>Anaerolinea</taxon>
    </lineage>
</organism>
<keyword evidence="6 7" id="KW-0694">RNA-binding</keyword>
<keyword evidence="5 7" id="KW-0378">Hydrolase</keyword>
<comment type="catalytic activity">
    <reaction evidence="7">
        <text>Endonucleolytic cleavage of RNA, removing 5'-extranucleotides from tRNA precursor.</text>
        <dbReference type="EC" id="3.1.26.5"/>
    </reaction>
</comment>
<proteinExistence type="inferred from homology"/>
<dbReference type="HAMAP" id="MF_00227">
    <property type="entry name" value="RNase_P"/>
    <property type="match status" value="1"/>
</dbReference>
<keyword evidence="10" id="KW-1185">Reference proteome</keyword>
<dbReference type="STRING" id="926569.ANT_22930"/>
<dbReference type="HOGENOM" id="CLU_117179_9_0_0"/>
<dbReference type="Gene3D" id="3.30.230.10">
    <property type="match status" value="1"/>
</dbReference>
<evidence type="ECO:0000313" key="9">
    <source>
        <dbReference type="EMBL" id="BAJ64319.1"/>
    </source>
</evidence>
<dbReference type="KEGG" id="atm:ANT_22930"/>
<dbReference type="RefSeq" id="WP_013560686.1">
    <property type="nucleotide sequence ID" value="NC_014960.1"/>
</dbReference>
<dbReference type="PROSITE" id="PS00648">
    <property type="entry name" value="RIBONUCLEASE_P"/>
    <property type="match status" value="1"/>
</dbReference>